<gene>
    <name evidence="8" type="ORF">COS47_01410</name>
</gene>
<keyword evidence="2" id="KW-1277">Toxin-antitoxin system</keyword>
<dbReference type="AlphaFoldDB" id="A0A2M7BY77"/>
<evidence type="ECO:0000256" key="1">
    <source>
        <dbReference type="ARBA" id="ARBA00006620"/>
    </source>
</evidence>
<keyword evidence="6" id="KW-0694">RNA-binding</keyword>
<dbReference type="SUPFAM" id="SSF54786">
    <property type="entry name" value="YcfA/nrd intein domain"/>
    <property type="match status" value="1"/>
</dbReference>
<keyword evidence="5" id="KW-0378">Hydrolase</keyword>
<dbReference type="Proteomes" id="UP000230324">
    <property type="component" value="Unassembled WGS sequence"/>
</dbReference>
<reference evidence="9" key="1">
    <citation type="submission" date="2017-09" db="EMBL/GenBank/DDBJ databases">
        <title>Depth-based differentiation of microbial function through sediment-hosted aquifers and enrichment of novel symbionts in the deep terrestrial subsurface.</title>
        <authorList>
            <person name="Probst A.J."/>
            <person name="Ladd B."/>
            <person name="Jarett J.K."/>
            <person name="Geller-Mcgrath D.E."/>
            <person name="Sieber C.M.K."/>
            <person name="Emerson J.B."/>
            <person name="Anantharaman K."/>
            <person name="Thomas B.C."/>
            <person name="Malmstrom R."/>
            <person name="Stieglmeier M."/>
            <person name="Klingl A."/>
            <person name="Woyke T."/>
            <person name="Ryan C.M."/>
            <person name="Banfield J.F."/>
        </authorList>
    </citation>
    <scope>NUCLEOTIDE SEQUENCE [LARGE SCALE GENOMIC DNA]</scope>
</reference>
<comment type="similarity">
    <text evidence="1">Belongs to the HicA mRNA interferase family.</text>
</comment>
<dbReference type="InterPro" id="IPR012933">
    <property type="entry name" value="HicA_mRNA_interferase"/>
</dbReference>
<keyword evidence="7" id="KW-0346">Stress response</keyword>
<dbReference type="GO" id="GO:0004519">
    <property type="term" value="F:endonuclease activity"/>
    <property type="evidence" value="ECO:0007669"/>
    <property type="project" value="UniProtKB-KW"/>
</dbReference>
<evidence type="ECO:0000256" key="6">
    <source>
        <dbReference type="ARBA" id="ARBA00022884"/>
    </source>
</evidence>
<evidence type="ECO:0000313" key="9">
    <source>
        <dbReference type="Proteomes" id="UP000230324"/>
    </source>
</evidence>
<comment type="caution">
    <text evidence="8">The sequence shown here is derived from an EMBL/GenBank/DDBJ whole genome shotgun (WGS) entry which is preliminary data.</text>
</comment>
<dbReference type="GO" id="GO:0003729">
    <property type="term" value="F:mRNA binding"/>
    <property type="evidence" value="ECO:0007669"/>
    <property type="project" value="InterPro"/>
</dbReference>
<evidence type="ECO:0000256" key="2">
    <source>
        <dbReference type="ARBA" id="ARBA00022649"/>
    </source>
</evidence>
<keyword evidence="3" id="KW-0540">Nuclease</keyword>
<protein>
    <recommendedName>
        <fullName evidence="10">Type II toxin-antitoxin system HicA family toxin</fullName>
    </recommendedName>
</protein>
<evidence type="ECO:0000256" key="5">
    <source>
        <dbReference type="ARBA" id="ARBA00022801"/>
    </source>
</evidence>
<keyword evidence="4" id="KW-0255">Endonuclease</keyword>
<dbReference type="Pfam" id="PF07927">
    <property type="entry name" value="HicA_toxin"/>
    <property type="match status" value="1"/>
</dbReference>
<organism evidence="8 9">
    <name type="scientific">Candidatus Nealsonbacteria bacterium CG03_land_8_20_14_0_80_36_12</name>
    <dbReference type="NCBI Taxonomy" id="1974701"/>
    <lineage>
        <taxon>Bacteria</taxon>
        <taxon>Candidatus Nealsoniibacteriota</taxon>
    </lineage>
</organism>
<dbReference type="InterPro" id="IPR038570">
    <property type="entry name" value="HicA_sf"/>
</dbReference>
<sequence length="79" mass="8820">MGLLSNISGKGAVKAFQKIGYYLDHQEGSHMILYNEQAGYPPLSIPNHKELAPGLLAAQIKRAKLTIEEFNRLRKKGKK</sequence>
<name>A0A2M7BY77_9BACT</name>
<accession>A0A2M7BY77</accession>
<evidence type="ECO:0000313" key="8">
    <source>
        <dbReference type="EMBL" id="PIV12641.1"/>
    </source>
</evidence>
<dbReference type="GO" id="GO:0016787">
    <property type="term" value="F:hydrolase activity"/>
    <property type="evidence" value="ECO:0007669"/>
    <property type="project" value="UniProtKB-KW"/>
</dbReference>
<evidence type="ECO:0000256" key="4">
    <source>
        <dbReference type="ARBA" id="ARBA00022759"/>
    </source>
</evidence>
<proteinExistence type="inferred from homology"/>
<evidence type="ECO:0008006" key="10">
    <source>
        <dbReference type="Google" id="ProtNLM"/>
    </source>
</evidence>
<dbReference type="EMBL" id="PEUV01000030">
    <property type="protein sequence ID" value="PIV12641.1"/>
    <property type="molecule type" value="Genomic_DNA"/>
</dbReference>
<evidence type="ECO:0000256" key="3">
    <source>
        <dbReference type="ARBA" id="ARBA00022722"/>
    </source>
</evidence>
<dbReference type="Gene3D" id="3.30.920.30">
    <property type="entry name" value="Hypothetical protein"/>
    <property type="match status" value="1"/>
</dbReference>
<evidence type="ECO:0000256" key="7">
    <source>
        <dbReference type="ARBA" id="ARBA00023016"/>
    </source>
</evidence>